<reference evidence="7 8" key="1">
    <citation type="submission" date="2024-02" db="EMBL/GenBank/DDBJ databases">
        <title>Chromosome-scale genome assembly of the rough periwinkle Littorina saxatilis.</title>
        <authorList>
            <person name="De Jode A."/>
            <person name="Faria R."/>
            <person name="Formenti G."/>
            <person name="Sims Y."/>
            <person name="Smith T.P."/>
            <person name="Tracey A."/>
            <person name="Wood J.M.D."/>
            <person name="Zagrodzka Z.B."/>
            <person name="Johannesson K."/>
            <person name="Butlin R.K."/>
            <person name="Leder E.H."/>
        </authorList>
    </citation>
    <scope>NUCLEOTIDE SEQUENCE [LARGE SCALE GENOMIC DNA]</scope>
    <source>
        <strain evidence="7">Snail1</strain>
        <tissue evidence="7">Muscle</tissue>
    </source>
</reference>
<name>A0AAN9GAT2_9CAEN</name>
<dbReference type="EMBL" id="JBAMIC010000010">
    <property type="protein sequence ID" value="KAK7102108.1"/>
    <property type="molecule type" value="Genomic_DNA"/>
</dbReference>
<evidence type="ECO:0000256" key="2">
    <source>
        <dbReference type="ARBA" id="ARBA00023180"/>
    </source>
</evidence>
<dbReference type="SUPFAM" id="SSF56487">
    <property type="entry name" value="SRCR-like"/>
    <property type="match status" value="1"/>
</dbReference>
<dbReference type="InterPro" id="IPR036772">
    <property type="entry name" value="SRCR-like_dom_sf"/>
</dbReference>
<evidence type="ECO:0000256" key="3">
    <source>
        <dbReference type="PROSITE-ProRule" id="PRU00196"/>
    </source>
</evidence>
<sequence>MLSKLIFLCLHFLFIANGVTGRVRLVGGSHYWEGRVEVYQYGVWGTVCDDFWDDTDARVVCRELGYESSGAEAHSHAHFGRGSGVILLDDVRCQGWETELTDCTYTTHGTSMFGSCSHSEDAGVSCNGDNHIVSAISKTVEISVAAGVVGPIIVVAIIVIIIKKKAAITHRVGVVNNIPHYHQQGISVIKY</sequence>
<organism evidence="7 8">
    <name type="scientific">Littorina saxatilis</name>
    <dbReference type="NCBI Taxonomy" id="31220"/>
    <lineage>
        <taxon>Eukaryota</taxon>
        <taxon>Metazoa</taxon>
        <taxon>Spiralia</taxon>
        <taxon>Lophotrochozoa</taxon>
        <taxon>Mollusca</taxon>
        <taxon>Gastropoda</taxon>
        <taxon>Caenogastropoda</taxon>
        <taxon>Littorinimorpha</taxon>
        <taxon>Littorinoidea</taxon>
        <taxon>Littorinidae</taxon>
        <taxon>Littorina</taxon>
    </lineage>
</organism>
<dbReference type="InterPro" id="IPR001190">
    <property type="entry name" value="SRCR"/>
</dbReference>
<dbReference type="FunFam" id="3.10.250.10:FF:000011">
    <property type="entry name" value="Scavenger receptor class A member 5"/>
    <property type="match status" value="1"/>
</dbReference>
<evidence type="ECO:0000256" key="4">
    <source>
        <dbReference type="SAM" id="Phobius"/>
    </source>
</evidence>
<evidence type="ECO:0000256" key="1">
    <source>
        <dbReference type="ARBA" id="ARBA00023157"/>
    </source>
</evidence>
<keyword evidence="1 3" id="KW-1015">Disulfide bond</keyword>
<dbReference type="GO" id="GO:0016020">
    <property type="term" value="C:membrane"/>
    <property type="evidence" value="ECO:0007669"/>
    <property type="project" value="InterPro"/>
</dbReference>
<dbReference type="Pfam" id="PF00530">
    <property type="entry name" value="SRCR"/>
    <property type="match status" value="1"/>
</dbReference>
<dbReference type="PANTHER" id="PTHR48071:SF18">
    <property type="entry name" value="DELETED IN MALIGNANT BRAIN TUMORS 1 PROTEIN-RELATED"/>
    <property type="match status" value="1"/>
</dbReference>
<protein>
    <recommendedName>
        <fullName evidence="6">SRCR domain-containing protein</fullName>
    </recommendedName>
</protein>
<feature type="transmembrane region" description="Helical" evidence="4">
    <location>
        <begin position="142"/>
        <end position="162"/>
    </location>
</feature>
<dbReference type="PROSITE" id="PS00420">
    <property type="entry name" value="SRCR_1"/>
    <property type="match status" value="1"/>
</dbReference>
<keyword evidence="8" id="KW-1185">Reference proteome</keyword>
<evidence type="ECO:0000256" key="5">
    <source>
        <dbReference type="SAM" id="SignalP"/>
    </source>
</evidence>
<proteinExistence type="predicted"/>
<dbReference type="AlphaFoldDB" id="A0AAN9GAT2"/>
<keyword evidence="4" id="KW-0472">Membrane</keyword>
<evidence type="ECO:0000313" key="8">
    <source>
        <dbReference type="Proteomes" id="UP001374579"/>
    </source>
</evidence>
<feature type="chain" id="PRO_5043045625" description="SRCR domain-containing protein" evidence="5">
    <location>
        <begin position="22"/>
        <end position="191"/>
    </location>
</feature>
<dbReference type="PROSITE" id="PS50287">
    <property type="entry name" value="SRCR_2"/>
    <property type="match status" value="1"/>
</dbReference>
<dbReference type="PANTHER" id="PTHR48071">
    <property type="entry name" value="SRCR DOMAIN-CONTAINING PROTEIN"/>
    <property type="match status" value="1"/>
</dbReference>
<feature type="disulfide bond" evidence="3">
    <location>
        <begin position="93"/>
        <end position="103"/>
    </location>
</feature>
<dbReference type="PRINTS" id="PR00258">
    <property type="entry name" value="SPERACTRCPTR"/>
</dbReference>
<evidence type="ECO:0000313" key="7">
    <source>
        <dbReference type="EMBL" id="KAK7102108.1"/>
    </source>
</evidence>
<keyword evidence="4" id="KW-1133">Transmembrane helix</keyword>
<accession>A0AAN9GAT2</accession>
<keyword evidence="4" id="KW-0812">Transmembrane</keyword>
<keyword evidence="2" id="KW-0325">Glycoprotein</keyword>
<comment type="caution">
    <text evidence="7">The sequence shown here is derived from an EMBL/GenBank/DDBJ whole genome shotgun (WGS) entry which is preliminary data.</text>
</comment>
<dbReference type="Proteomes" id="UP001374579">
    <property type="component" value="Unassembled WGS sequence"/>
</dbReference>
<evidence type="ECO:0000259" key="6">
    <source>
        <dbReference type="PROSITE" id="PS50287"/>
    </source>
</evidence>
<feature type="domain" description="SRCR" evidence="6">
    <location>
        <begin position="23"/>
        <end position="127"/>
    </location>
</feature>
<gene>
    <name evidence="7" type="ORF">V1264_020380</name>
</gene>
<feature type="signal peptide" evidence="5">
    <location>
        <begin position="1"/>
        <end position="21"/>
    </location>
</feature>
<dbReference type="SMART" id="SM00202">
    <property type="entry name" value="SR"/>
    <property type="match status" value="1"/>
</dbReference>
<comment type="caution">
    <text evidence="3">Lacks conserved residue(s) required for the propagation of feature annotation.</text>
</comment>
<keyword evidence="5" id="KW-0732">Signal</keyword>
<dbReference type="Gene3D" id="3.10.250.10">
    <property type="entry name" value="SRCR-like domain"/>
    <property type="match status" value="1"/>
</dbReference>